<dbReference type="AlphaFoldDB" id="A0AAN8S120"/>
<name>A0AAN8S120_POLSC</name>
<organism evidence="1 2">
    <name type="scientific">Polyplax serrata</name>
    <name type="common">Common mouse louse</name>
    <dbReference type="NCBI Taxonomy" id="468196"/>
    <lineage>
        <taxon>Eukaryota</taxon>
        <taxon>Metazoa</taxon>
        <taxon>Ecdysozoa</taxon>
        <taxon>Arthropoda</taxon>
        <taxon>Hexapoda</taxon>
        <taxon>Insecta</taxon>
        <taxon>Pterygota</taxon>
        <taxon>Neoptera</taxon>
        <taxon>Paraneoptera</taxon>
        <taxon>Psocodea</taxon>
        <taxon>Troctomorpha</taxon>
        <taxon>Phthiraptera</taxon>
        <taxon>Anoplura</taxon>
        <taxon>Polyplacidae</taxon>
        <taxon>Polyplax</taxon>
    </lineage>
</organism>
<comment type="caution">
    <text evidence="1">The sequence shown here is derived from an EMBL/GenBank/DDBJ whole genome shotgun (WGS) entry which is preliminary data.</text>
</comment>
<protein>
    <submittedName>
        <fullName evidence="1">Uncharacterized protein</fullName>
    </submittedName>
</protein>
<reference evidence="1 2" key="1">
    <citation type="submission" date="2023-10" db="EMBL/GenBank/DDBJ databases">
        <title>Genomes of two closely related lineages of the louse Polyplax serrata with different host specificities.</title>
        <authorList>
            <person name="Martinu J."/>
            <person name="Tarabai H."/>
            <person name="Stefka J."/>
            <person name="Hypsa V."/>
        </authorList>
    </citation>
    <scope>NUCLEOTIDE SEQUENCE [LARGE SCALE GENOMIC DNA]</scope>
    <source>
        <strain evidence="1">HR10_N</strain>
    </source>
</reference>
<proteinExistence type="predicted"/>
<dbReference type="EMBL" id="JAWJWE010000003">
    <property type="protein sequence ID" value="KAK6638748.1"/>
    <property type="molecule type" value="Genomic_DNA"/>
</dbReference>
<dbReference type="Proteomes" id="UP001372834">
    <property type="component" value="Unassembled WGS sequence"/>
</dbReference>
<sequence>MPTALIEGMALKQGQDLGACHDLESTNVPHDREVNDRVHAEIVQMIKSRLEKKSTAGTALQ</sequence>
<accession>A0AAN8S120</accession>
<evidence type="ECO:0000313" key="2">
    <source>
        <dbReference type="Proteomes" id="UP001372834"/>
    </source>
</evidence>
<gene>
    <name evidence="1" type="ORF">RUM43_007016</name>
</gene>
<evidence type="ECO:0000313" key="1">
    <source>
        <dbReference type="EMBL" id="KAK6638748.1"/>
    </source>
</evidence>